<dbReference type="Gene3D" id="1.10.10.10">
    <property type="entry name" value="Winged helix-like DNA-binding domain superfamily/Winged helix DNA-binding domain"/>
    <property type="match status" value="1"/>
</dbReference>
<keyword evidence="6" id="KW-0597">Phosphoprotein</keyword>
<dbReference type="SUPFAM" id="SSF46894">
    <property type="entry name" value="C-terminal effector domain of the bipartite response regulators"/>
    <property type="match status" value="1"/>
</dbReference>
<evidence type="ECO:0000313" key="11">
    <source>
        <dbReference type="Proteomes" id="UP001299068"/>
    </source>
</evidence>
<comment type="function">
    <text evidence="5">May play the central regulatory role in sporulation. It may be an element of the effector pathway responsible for the activation of sporulation genes in response to nutritional stress. Spo0A may act in concert with spo0H (a sigma factor) to control the expression of some genes that are critical to the sporulation process.</text>
</comment>
<evidence type="ECO:0000256" key="2">
    <source>
        <dbReference type="ARBA" id="ARBA00023015"/>
    </source>
</evidence>
<dbReference type="InterPro" id="IPR001789">
    <property type="entry name" value="Sig_transdc_resp-reg_receiver"/>
</dbReference>
<dbReference type="InterPro" id="IPR001867">
    <property type="entry name" value="OmpR/PhoB-type_DNA-bd"/>
</dbReference>
<dbReference type="InterPro" id="IPR036388">
    <property type="entry name" value="WH-like_DNA-bd_sf"/>
</dbReference>
<evidence type="ECO:0000256" key="3">
    <source>
        <dbReference type="ARBA" id="ARBA00023125"/>
    </source>
</evidence>
<dbReference type="Proteomes" id="UP001299068">
    <property type="component" value="Unassembled WGS sequence"/>
</dbReference>
<feature type="domain" description="Response regulatory" evidence="8">
    <location>
        <begin position="8"/>
        <end position="121"/>
    </location>
</feature>
<keyword evidence="3 7" id="KW-0238">DNA-binding</keyword>
<evidence type="ECO:0000256" key="4">
    <source>
        <dbReference type="ARBA" id="ARBA00023163"/>
    </source>
</evidence>
<feature type="DNA-binding region" description="OmpR/PhoB-type" evidence="7">
    <location>
        <begin position="137"/>
        <end position="235"/>
    </location>
</feature>
<dbReference type="CDD" id="cd00383">
    <property type="entry name" value="trans_reg_C"/>
    <property type="match status" value="1"/>
</dbReference>
<dbReference type="SMART" id="SM00862">
    <property type="entry name" value="Trans_reg_C"/>
    <property type="match status" value="1"/>
</dbReference>
<evidence type="ECO:0000256" key="1">
    <source>
        <dbReference type="ARBA" id="ARBA00018672"/>
    </source>
</evidence>
<organism evidence="10 11">
    <name type="scientific">Clostridium sardiniense</name>
    <name type="common">Clostridium absonum</name>
    <dbReference type="NCBI Taxonomy" id="29369"/>
    <lineage>
        <taxon>Bacteria</taxon>
        <taxon>Bacillati</taxon>
        <taxon>Bacillota</taxon>
        <taxon>Clostridia</taxon>
        <taxon>Eubacteriales</taxon>
        <taxon>Clostridiaceae</taxon>
        <taxon>Clostridium</taxon>
    </lineage>
</organism>
<dbReference type="EMBL" id="JAIKTU010000012">
    <property type="protein sequence ID" value="MBY0756675.1"/>
    <property type="molecule type" value="Genomic_DNA"/>
</dbReference>
<dbReference type="PROSITE" id="PS50110">
    <property type="entry name" value="RESPONSE_REGULATORY"/>
    <property type="match status" value="1"/>
</dbReference>
<dbReference type="Gene3D" id="6.10.250.690">
    <property type="match status" value="1"/>
</dbReference>
<feature type="domain" description="OmpR/PhoB-type" evidence="9">
    <location>
        <begin position="137"/>
        <end position="235"/>
    </location>
</feature>
<gene>
    <name evidence="10" type="ORF">K5V21_14595</name>
</gene>
<dbReference type="RefSeq" id="WP_221861902.1">
    <property type="nucleotide sequence ID" value="NZ_JAIKTU010000012.1"/>
</dbReference>
<keyword evidence="4" id="KW-0804">Transcription</keyword>
<evidence type="ECO:0000259" key="8">
    <source>
        <dbReference type="PROSITE" id="PS50110"/>
    </source>
</evidence>
<dbReference type="Pfam" id="PF00486">
    <property type="entry name" value="Trans_reg_C"/>
    <property type="match status" value="1"/>
</dbReference>
<proteinExistence type="predicted"/>
<keyword evidence="11" id="KW-1185">Reference proteome</keyword>
<dbReference type="InterPro" id="IPR011006">
    <property type="entry name" value="CheY-like_superfamily"/>
</dbReference>
<dbReference type="InterPro" id="IPR039420">
    <property type="entry name" value="WalR-like"/>
</dbReference>
<dbReference type="PROSITE" id="PS51755">
    <property type="entry name" value="OMPR_PHOB"/>
    <property type="match status" value="1"/>
</dbReference>
<evidence type="ECO:0000259" key="9">
    <source>
        <dbReference type="PROSITE" id="PS51755"/>
    </source>
</evidence>
<dbReference type="SMART" id="SM00448">
    <property type="entry name" value="REC"/>
    <property type="match status" value="1"/>
</dbReference>
<dbReference type="Gene3D" id="3.40.50.2300">
    <property type="match status" value="1"/>
</dbReference>
<protein>
    <recommendedName>
        <fullName evidence="1">Stage 0 sporulation protein A homolog</fullName>
    </recommendedName>
</protein>
<keyword evidence="2" id="KW-0805">Transcription regulation</keyword>
<dbReference type="PANTHER" id="PTHR48111:SF2">
    <property type="entry name" value="RESPONSE REGULATOR SAER"/>
    <property type="match status" value="1"/>
</dbReference>
<dbReference type="PANTHER" id="PTHR48111">
    <property type="entry name" value="REGULATOR OF RPOS"/>
    <property type="match status" value="1"/>
</dbReference>
<comment type="caution">
    <text evidence="10">The sequence shown here is derived from an EMBL/GenBank/DDBJ whole genome shotgun (WGS) entry which is preliminary data.</text>
</comment>
<sequence>MDENKKGKILIVEDDLDINGLIYRILIKEGYDVTQAFSGSEGRMCIELYEFDLLLLDLMLPGMSGEEIIERVRKSKDMPIIVISAKTGQDDKINTLDIGADDFVSKPFDVNEIVARVNAQLRRYKRFSDNNKEESNNKILNHKNITLNKELIEVKVNNEPISLTAKEYLILKLLMSNPNKVFTRANLFESVWKDEFLGDDNTINVHISNIRSKIAAVDKENDYIKTIWGIGFKME</sequence>
<evidence type="ECO:0000256" key="7">
    <source>
        <dbReference type="PROSITE-ProRule" id="PRU01091"/>
    </source>
</evidence>
<evidence type="ECO:0000256" key="6">
    <source>
        <dbReference type="PROSITE-ProRule" id="PRU00169"/>
    </source>
</evidence>
<dbReference type="InterPro" id="IPR016032">
    <property type="entry name" value="Sig_transdc_resp-reg_C-effctor"/>
</dbReference>
<evidence type="ECO:0000313" key="10">
    <source>
        <dbReference type="EMBL" id="MBY0756675.1"/>
    </source>
</evidence>
<dbReference type="Pfam" id="PF00072">
    <property type="entry name" value="Response_reg"/>
    <property type="match status" value="1"/>
</dbReference>
<accession>A0ABS7L0U5</accession>
<feature type="modified residue" description="4-aspartylphosphate" evidence="6">
    <location>
        <position position="57"/>
    </location>
</feature>
<reference evidence="10 11" key="1">
    <citation type="journal article" date="2021" name="Cell Host Microbe">
        <title>in vivo commensal control of Clostridioides difficile virulence.</title>
        <authorList>
            <person name="Girinathan B.P."/>
            <person name="Dibenedetto N."/>
            <person name="Worley J.N."/>
            <person name="Peltier J."/>
            <person name="Arrieta-Ortiz M.L."/>
            <person name="Rupa Christinal Immanuel S."/>
            <person name="Lavin R."/>
            <person name="Delaney M.L."/>
            <person name="Cummins C."/>
            <person name="Hoffmann M."/>
            <person name="Luo Y."/>
            <person name="Gonzalez-Escalona N."/>
            <person name="Allard M."/>
            <person name="Onderdonk A.B."/>
            <person name="Gerber G.K."/>
            <person name="Sonenshein A.L."/>
            <person name="Baliga N."/>
            <person name="Dupuy B."/>
            <person name="Bry L."/>
        </authorList>
    </citation>
    <scope>NUCLEOTIDE SEQUENCE [LARGE SCALE GENOMIC DNA]</scope>
    <source>
        <strain evidence="10 11">DSM 599</strain>
    </source>
</reference>
<dbReference type="SUPFAM" id="SSF52172">
    <property type="entry name" value="CheY-like"/>
    <property type="match status" value="1"/>
</dbReference>
<evidence type="ECO:0000256" key="5">
    <source>
        <dbReference type="ARBA" id="ARBA00024867"/>
    </source>
</evidence>
<name>A0ABS7L0U5_CLOSR</name>